<dbReference type="SUPFAM" id="SSF55729">
    <property type="entry name" value="Acyl-CoA N-acyltransferases (Nat)"/>
    <property type="match status" value="1"/>
</dbReference>
<evidence type="ECO:0000259" key="1">
    <source>
        <dbReference type="Pfam" id="PF13302"/>
    </source>
</evidence>
<dbReference type="InterPro" id="IPR051531">
    <property type="entry name" value="N-acetyltransferase"/>
</dbReference>
<dbReference type="Gene3D" id="3.40.630.30">
    <property type="match status" value="1"/>
</dbReference>
<name>A0AAN0RN34_9BURK</name>
<proteinExistence type="predicted"/>
<accession>A0AAN0RN34</accession>
<dbReference type="Proteomes" id="UP000029413">
    <property type="component" value="Chromosome 3"/>
</dbReference>
<reference evidence="2 3" key="1">
    <citation type="submission" date="2014-05" db="EMBL/GenBank/DDBJ databases">
        <authorList>
            <person name="Bishop-Lilly K.A."/>
            <person name="Broomall S.M."/>
            <person name="Chain P.S."/>
            <person name="Chertkov O."/>
            <person name="Coyne S.R."/>
            <person name="Daligault H.E."/>
            <person name="Davenport K.W."/>
            <person name="Erkkila T."/>
            <person name="Frey K.G."/>
            <person name="Gibbons H.S."/>
            <person name="Gu W."/>
            <person name="Jaissle J."/>
            <person name="Johnson S.L."/>
            <person name="Koroleva G.I."/>
            <person name="Ladner J.T."/>
            <person name="Lo C.-C."/>
            <person name="Minogue T.D."/>
            <person name="Munk C."/>
            <person name="Palacios G.F."/>
            <person name="Redden C.L."/>
            <person name="Rosenzweig C.N."/>
            <person name="Scholz M.B."/>
            <person name="Teshima H."/>
            <person name="Xu Y."/>
        </authorList>
    </citation>
    <scope>NUCLEOTIDE SEQUENCE [LARGE SCALE GENOMIC DNA]</scope>
    <source>
        <strain evidence="2 3">DDS 22E-1</strain>
    </source>
</reference>
<dbReference type="InterPro" id="IPR016181">
    <property type="entry name" value="Acyl_CoA_acyltransferase"/>
</dbReference>
<dbReference type="AlphaFoldDB" id="A0AAN0RN34"/>
<evidence type="ECO:0000313" key="3">
    <source>
        <dbReference type="Proteomes" id="UP000029413"/>
    </source>
</evidence>
<dbReference type="PANTHER" id="PTHR43792:SF1">
    <property type="entry name" value="N-ACETYLTRANSFERASE DOMAIN-CONTAINING PROTEIN"/>
    <property type="match status" value="1"/>
</dbReference>
<dbReference type="Pfam" id="PF13302">
    <property type="entry name" value="Acetyltransf_3"/>
    <property type="match status" value="1"/>
</dbReference>
<keyword evidence="3" id="KW-1185">Reference proteome</keyword>
<protein>
    <submittedName>
        <fullName evidence="2">Acetyltransferase family protein</fullName>
    </submittedName>
</protein>
<gene>
    <name evidence="2" type="ORF">DM39_6275</name>
</gene>
<sequence>MTPSVECSWRLARFAWGRGYMTEAARSALDDGFRRIELRRVHAWTSATNIRSRQVMQRIGMQRAEWLDFDHPALAADHPLRRHVVYFAER</sequence>
<organism evidence="2 3">
    <name type="scientific">Burkholderia cenocepacia</name>
    <dbReference type="NCBI Taxonomy" id="95486"/>
    <lineage>
        <taxon>Bacteria</taxon>
        <taxon>Pseudomonadati</taxon>
        <taxon>Pseudomonadota</taxon>
        <taxon>Betaproteobacteria</taxon>
        <taxon>Burkholderiales</taxon>
        <taxon>Burkholderiaceae</taxon>
        <taxon>Burkholderia</taxon>
        <taxon>Burkholderia cepacia complex</taxon>
    </lineage>
</organism>
<evidence type="ECO:0000313" key="2">
    <source>
        <dbReference type="EMBL" id="AIO30772.1"/>
    </source>
</evidence>
<dbReference type="InterPro" id="IPR000182">
    <property type="entry name" value="GNAT_dom"/>
</dbReference>
<feature type="domain" description="N-acetyltransferase" evidence="1">
    <location>
        <begin position="5"/>
        <end position="62"/>
    </location>
</feature>
<dbReference type="KEGG" id="bcen:DM39_6275"/>
<dbReference type="PANTHER" id="PTHR43792">
    <property type="entry name" value="GNAT FAMILY, PUTATIVE (AFU_ORTHOLOGUE AFUA_3G00765)-RELATED-RELATED"/>
    <property type="match status" value="1"/>
</dbReference>
<dbReference type="GO" id="GO:0016747">
    <property type="term" value="F:acyltransferase activity, transferring groups other than amino-acyl groups"/>
    <property type="evidence" value="ECO:0007669"/>
    <property type="project" value="InterPro"/>
</dbReference>
<dbReference type="EMBL" id="CP007782">
    <property type="protein sequence ID" value="AIO30772.1"/>
    <property type="molecule type" value="Genomic_DNA"/>
</dbReference>